<comment type="caution">
    <text evidence="1">The sequence shown here is derived from an EMBL/GenBank/DDBJ whole genome shotgun (WGS) entry which is preliminary data.</text>
</comment>
<accession>A0A9P5Q4T4</accession>
<protein>
    <submittedName>
        <fullName evidence="1">Uncharacterized protein</fullName>
    </submittedName>
</protein>
<name>A0A9P5Q4T4_9AGAR</name>
<sequence>MVVVVPSLANALVIRLLNFSSILQASSIPAGLSSILLVNNYALISSGPVVKSWKPPPISESFQRSEIGLPGPFVHSTLSKPRSFSNHLPTCPMFHHLFRPHISTEFRTSCAFVELA</sequence>
<dbReference type="EMBL" id="JADNRY010000017">
    <property type="protein sequence ID" value="KAF9073570.1"/>
    <property type="molecule type" value="Genomic_DNA"/>
</dbReference>
<keyword evidence="2" id="KW-1185">Reference proteome</keyword>
<evidence type="ECO:0000313" key="2">
    <source>
        <dbReference type="Proteomes" id="UP000772434"/>
    </source>
</evidence>
<gene>
    <name evidence="1" type="ORF">BDP27DRAFT_284668</name>
</gene>
<dbReference type="Proteomes" id="UP000772434">
    <property type="component" value="Unassembled WGS sequence"/>
</dbReference>
<dbReference type="AlphaFoldDB" id="A0A9P5Q4T4"/>
<proteinExistence type="predicted"/>
<reference evidence="1" key="1">
    <citation type="submission" date="2020-11" db="EMBL/GenBank/DDBJ databases">
        <authorList>
            <consortium name="DOE Joint Genome Institute"/>
            <person name="Ahrendt S."/>
            <person name="Riley R."/>
            <person name="Andreopoulos W."/>
            <person name="Labutti K."/>
            <person name="Pangilinan J."/>
            <person name="Ruiz-Duenas F.J."/>
            <person name="Barrasa J.M."/>
            <person name="Sanchez-Garcia M."/>
            <person name="Camarero S."/>
            <person name="Miyauchi S."/>
            <person name="Serrano A."/>
            <person name="Linde D."/>
            <person name="Babiker R."/>
            <person name="Drula E."/>
            <person name="Ayuso-Fernandez I."/>
            <person name="Pacheco R."/>
            <person name="Padilla G."/>
            <person name="Ferreira P."/>
            <person name="Barriuso J."/>
            <person name="Kellner H."/>
            <person name="Castanera R."/>
            <person name="Alfaro M."/>
            <person name="Ramirez L."/>
            <person name="Pisabarro A.G."/>
            <person name="Kuo A."/>
            <person name="Tritt A."/>
            <person name="Lipzen A."/>
            <person name="He G."/>
            <person name="Yan M."/>
            <person name="Ng V."/>
            <person name="Cullen D."/>
            <person name="Martin F."/>
            <person name="Rosso M.-N."/>
            <person name="Henrissat B."/>
            <person name="Hibbett D."/>
            <person name="Martinez A.T."/>
            <person name="Grigoriev I.V."/>
        </authorList>
    </citation>
    <scope>NUCLEOTIDE SEQUENCE</scope>
    <source>
        <strain evidence="1">AH 40177</strain>
    </source>
</reference>
<organism evidence="1 2">
    <name type="scientific">Rhodocollybia butyracea</name>
    <dbReference type="NCBI Taxonomy" id="206335"/>
    <lineage>
        <taxon>Eukaryota</taxon>
        <taxon>Fungi</taxon>
        <taxon>Dikarya</taxon>
        <taxon>Basidiomycota</taxon>
        <taxon>Agaricomycotina</taxon>
        <taxon>Agaricomycetes</taxon>
        <taxon>Agaricomycetidae</taxon>
        <taxon>Agaricales</taxon>
        <taxon>Marasmiineae</taxon>
        <taxon>Omphalotaceae</taxon>
        <taxon>Rhodocollybia</taxon>
    </lineage>
</organism>
<evidence type="ECO:0000313" key="1">
    <source>
        <dbReference type="EMBL" id="KAF9073570.1"/>
    </source>
</evidence>